<protein>
    <submittedName>
        <fullName evidence="9">Phosphatase PAP2 family protein</fullName>
    </submittedName>
</protein>
<evidence type="ECO:0000256" key="7">
    <source>
        <dbReference type="SAM" id="Phobius"/>
    </source>
</evidence>
<feature type="domain" description="Phosphatidic acid phosphatase type 2/haloperoxidase" evidence="8">
    <location>
        <begin position="101"/>
        <end position="211"/>
    </location>
</feature>
<dbReference type="Pfam" id="PF01569">
    <property type="entry name" value="PAP2"/>
    <property type="match status" value="1"/>
</dbReference>
<keyword evidence="4" id="KW-0378">Hydrolase</keyword>
<dbReference type="InterPro" id="IPR001011">
    <property type="entry name" value="Acid_Pase_classA_bac"/>
</dbReference>
<dbReference type="PANTHER" id="PTHR14969:SF62">
    <property type="entry name" value="DECAPRENYLPHOSPHORYL-5-PHOSPHORIBOSE PHOSPHATASE RV3807C-RELATED"/>
    <property type="match status" value="1"/>
</dbReference>
<evidence type="ECO:0000259" key="8">
    <source>
        <dbReference type="SMART" id="SM00014"/>
    </source>
</evidence>
<feature type="transmembrane region" description="Helical" evidence="7">
    <location>
        <begin position="20"/>
        <end position="38"/>
    </location>
</feature>
<evidence type="ECO:0000256" key="5">
    <source>
        <dbReference type="ARBA" id="ARBA00022989"/>
    </source>
</evidence>
<evidence type="ECO:0000256" key="4">
    <source>
        <dbReference type="ARBA" id="ARBA00022801"/>
    </source>
</evidence>
<feature type="transmembrane region" description="Helical" evidence="7">
    <location>
        <begin position="95"/>
        <end position="116"/>
    </location>
</feature>
<dbReference type="PANTHER" id="PTHR14969">
    <property type="entry name" value="SPHINGOSINE-1-PHOSPHATE PHOSPHOHYDROLASE"/>
    <property type="match status" value="1"/>
</dbReference>
<dbReference type="RefSeq" id="WP_262168261.1">
    <property type="nucleotide sequence ID" value="NZ_CP104965.1"/>
</dbReference>
<keyword evidence="3 7" id="KW-0812">Transmembrane</keyword>
<dbReference type="Gene3D" id="1.20.144.10">
    <property type="entry name" value="Phosphatidic acid phosphatase type 2/haloperoxidase"/>
    <property type="match status" value="1"/>
</dbReference>
<evidence type="ECO:0000256" key="3">
    <source>
        <dbReference type="ARBA" id="ARBA00022692"/>
    </source>
</evidence>
<evidence type="ECO:0000256" key="2">
    <source>
        <dbReference type="ARBA" id="ARBA00022475"/>
    </source>
</evidence>
<dbReference type="SMART" id="SM00014">
    <property type="entry name" value="acidPPc"/>
    <property type="match status" value="1"/>
</dbReference>
<keyword evidence="10" id="KW-1185">Reference proteome</keyword>
<dbReference type="Proteomes" id="UP001061862">
    <property type="component" value="Chromosome"/>
</dbReference>
<evidence type="ECO:0000256" key="6">
    <source>
        <dbReference type="ARBA" id="ARBA00023136"/>
    </source>
</evidence>
<comment type="subcellular location">
    <subcellularLocation>
        <location evidence="1">Cell membrane</location>
        <topology evidence="1">Multi-pass membrane protein</topology>
    </subcellularLocation>
</comment>
<keyword evidence="2" id="KW-1003">Cell membrane</keyword>
<dbReference type="PRINTS" id="PR00483">
    <property type="entry name" value="BACPHPHTASE"/>
</dbReference>
<dbReference type="SUPFAM" id="SSF48317">
    <property type="entry name" value="Acid phosphatase/Vanadium-dependent haloperoxidase"/>
    <property type="match status" value="1"/>
</dbReference>
<feature type="transmembrane region" description="Helical" evidence="7">
    <location>
        <begin position="170"/>
        <end position="190"/>
    </location>
</feature>
<proteinExistence type="predicted"/>
<keyword evidence="6 7" id="KW-0472">Membrane</keyword>
<sequence length="248" mass="27929">MPNLTARWPLGLTQKNWPNYVTVLVAVLFVLMFFDAYVSQSLMAWPDIWRGPFYFLTDFGLSDWVLIPSLIVMILALIGRFVLPAGYYRRASWELTMLASFIFVGVGAPGLLANGLKRLFGRGRPAEFLEHGAFAFRRILNDSTFQSFPSGHSTTAMATALVVGFVAPKFFQLFLLIAVMTGFSRIVIGMHYPTDVVAGFALGCIGAYAVRNFFAARRWLFARLPDGTIRFRGVPNLRRVWRLLTQRA</sequence>
<dbReference type="InterPro" id="IPR000326">
    <property type="entry name" value="PAP2/HPO"/>
</dbReference>
<evidence type="ECO:0000256" key="1">
    <source>
        <dbReference type="ARBA" id="ARBA00004651"/>
    </source>
</evidence>
<feature type="transmembrane region" description="Helical" evidence="7">
    <location>
        <begin position="196"/>
        <end position="214"/>
    </location>
</feature>
<name>A0ABY6CBR4_9HYPH</name>
<reference evidence="9 10" key="1">
    <citation type="submission" date="2022-09" db="EMBL/GenBank/DDBJ databases">
        <title>Interaction between co-microsymbionts with complementary sets of symbiotic genes in legume-rhizobium systems.</title>
        <authorList>
            <person name="Safronova V."/>
            <person name="Sazanova A."/>
            <person name="Afonin A."/>
            <person name="Chirak E."/>
        </authorList>
    </citation>
    <scope>NUCLEOTIDE SEQUENCE [LARGE SCALE GENOMIC DNA]</scope>
    <source>
        <strain evidence="9 10">A18/4-1</strain>
    </source>
</reference>
<feature type="transmembrane region" description="Helical" evidence="7">
    <location>
        <begin position="59"/>
        <end position="83"/>
    </location>
</feature>
<keyword evidence="5 7" id="KW-1133">Transmembrane helix</keyword>
<dbReference type="InterPro" id="IPR036938">
    <property type="entry name" value="PAP2/HPO_sf"/>
</dbReference>
<evidence type="ECO:0000313" key="10">
    <source>
        <dbReference type="Proteomes" id="UP001061862"/>
    </source>
</evidence>
<accession>A0ABY6CBR4</accession>
<evidence type="ECO:0000313" key="9">
    <source>
        <dbReference type="EMBL" id="UXN69676.1"/>
    </source>
</evidence>
<dbReference type="EMBL" id="CP104965">
    <property type="protein sequence ID" value="UXN69676.1"/>
    <property type="molecule type" value="Genomic_DNA"/>
</dbReference>
<gene>
    <name evidence="9" type="ORF">N8A98_21060</name>
</gene>
<organism evidence="9 10">
    <name type="scientific">Devosia neptuniae</name>
    <dbReference type="NCBI Taxonomy" id="191302"/>
    <lineage>
        <taxon>Bacteria</taxon>
        <taxon>Pseudomonadati</taxon>
        <taxon>Pseudomonadota</taxon>
        <taxon>Alphaproteobacteria</taxon>
        <taxon>Hyphomicrobiales</taxon>
        <taxon>Devosiaceae</taxon>
        <taxon>Devosia</taxon>
    </lineage>
</organism>